<dbReference type="PRINTS" id="PR00080">
    <property type="entry name" value="SDRFAMILY"/>
</dbReference>
<name>A0A4R2GP35_9BACT</name>
<comment type="caution">
    <text evidence="4">The sequence shown here is derived from an EMBL/GenBank/DDBJ whole genome shotgun (WGS) entry which is preliminary data.</text>
</comment>
<dbReference type="Gene3D" id="3.40.50.720">
    <property type="entry name" value="NAD(P)-binding Rossmann-like Domain"/>
    <property type="match status" value="1"/>
</dbReference>
<evidence type="ECO:0000256" key="2">
    <source>
        <dbReference type="ARBA" id="ARBA00023002"/>
    </source>
</evidence>
<comment type="similarity">
    <text evidence="1 3">Belongs to the short-chain dehydrogenases/reductases (SDR) family.</text>
</comment>
<keyword evidence="5" id="KW-1185">Reference proteome</keyword>
<dbReference type="InterPro" id="IPR036291">
    <property type="entry name" value="NAD(P)-bd_dom_sf"/>
</dbReference>
<proteinExistence type="inferred from homology"/>
<dbReference type="PANTHER" id="PTHR44196:SF2">
    <property type="entry name" value="SHORT-CHAIN DEHYDROGENASE-RELATED"/>
    <property type="match status" value="1"/>
</dbReference>
<evidence type="ECO:0000256" key="3">
    <source>
        <dbReference type="RuleBase" id="RU000363"/>
    </source>
</evidence>
<sequence>MDTFLNVQILQICVFNFEKHIHFLQFYIYCHPCQMTQHKTCNGLVDPKSRKKRQMMTEKTTDTYALITGASQGLGKYFAIELAERKYHTILVALPGENIDHVADMCRINGRKSVIYETDLTNKQNILELTKWVNDHFELSILVNNAGLGGTRSFVDSDVDYIDNIIQLNITALALITHQLLPNLLKQRHGYILNVSSMASFSPIGYKTVYPASKKFVQSFTLGLNQELKNSNVFASVVHPGPMKTNQSVTQRIENQGWIGRLGLMSPEMVAKKTIYNLLKKKPLILLGWSNRINWLLLVLTPRNIKLPLLTRAVKREIVATKKPIK</sequence>
<evidence type="ECO:0000313" key="4">
    <source>
        <dbReference type="EMBL" id="TCO10778.1"/>
    </source>
</evidence>
<dbReference type="SUPFAM" id="SSF51735">
    <property type="entry name" value="NAD(P)-binding Rossmann-fold domains"/>
    <property type="match status" value="1"/>
</dbReference>
<evidence type="ECO:0000313" key="5">
    <source>
        <dbReference type="Proteomes" id="UP000295221"/>
    </source>
</evidence>
<evidence type="ECO:0008006" key="6">
    <source>
        <dbReference type="Google" id="ProtNLM"/>
    </source>
</evidence>
<protein>
    <recommendedName>
        <fullName evidence="6">Short-subunit dehydrogenase</fullName>
    </recommendedName>
</protein>
<gene>
    <name evidence="4" type="ORF">EV194_101410</name>
</gene>
<dbReference type="EMBL" id="SLWK01000001">
    <property type="protein sequence ID" value="TCO10778.1"/>
    <property type="molecule type" value="Genomic_DNA"/>
</dbReference>
<dbReference type="AlphaFoldDB" id="A0A4R2GP35"/>
<accession>A0A4R2GP35</accession>
<dbReference type="PANTHER" id="PTHR44196">
    <property type="entry name" value="DEHYDROGENASE/REDUCTASE SDR FAMILY MEMBER 7B"/>
    <property type="match status" value="1"/>
</dbReference>
<reference evidence="4 5" key="1">
    <citation type="submission" date="2019-03" db="EMBL/GenBank/DDBJ databases">
        <title>Genomic Encyclopedia of Type Strains, Phase IV (KMG-IV): sequencing the most valuable type-strain genomes for metagenomic binning, comparative biology and taxonomic classification.</title>
        <authorList>
            <person name="Goeker M."/>
        </authorList>
    </citation>
    <scope>NUCLEOTIDE SEQUENCE [LARGE SCALE GENOMIC DNA]</scope>
    <source>
        <strain evidence="4 5">DSM 24179</strain>
    </source>
</reference>
<dbReference type="CDD" id="cd05233">
    <property type="entry name" value="SDR_c"/>
    <property type="match status" value="1"/>
</dbReference>
<dbReference type="Proteomes" id="UP000295221">
    <property type="component" value="Unassembled WGS sequence"/>
</dbReference>
<evidence type="ECO:0000256" key="1">
    <source>
        <dbReference type="ARBA" id="ARBA00006484"/>
    </source>
</evidence>
<dbReference type="GO" id="GO:0016491">
    <property type="term" value="F:oxidoreductase activity"/>
    <property type="evidence" value="ECO:0007669"/>
    <property type="project" value="UniProtKB-KW"/>
</dbReference>
<dbReference type="Pfam" id="PF00106">
    <property type="entry name" value="adh_short"/>
    <property type="match status" value="1"/>
</dbReference>
<dbReference type="GO" id="GO:0016020">
    <property type="term" value="C:membrane"/>
    <property type="evidence" value="ECO:0007669"/>
    <property type="project" value="TreeGrafter"/>
</dbReference>
<organism evidence="4 5">
    <name type="scientific">Natronoflexus pectinivorans</name>
    <dbReference type="NCBI Taxonomy" id="682526"/>
    <lineage>
        <taxon>Bacteria</taxon>
        <taxon>Pseudomonadati</taxon>
        <taxon>Bacteroidota</taxon>
        <taxon>Bacteroidia</taxon>
        <taxon>Marinilabiliales</taxon>
        <taxon>Marinilabiliaceae</taxon>
        <taxon>Natronoflexus</taxon>
    </lineage>
</organism>
<keyword evidence="2" id="KW-0560">Oxidoreductase</keyword>
<dbReference type="InterPro" id="IPR002347">
    <property type="entry name" value="SDR_fam"/>
</dbReference>
<dbReference type="PRINTS" id="PR00081">
    <property type="entry name" value="GDHRDH"/>
</dbReference>